<evidence type="ECO:0000313" key="2">
    <source>
        <dbReference type="Proteomes" id="UP001409585"/>
    </source>
</evidence>
<gene>
    <name evidence="1" type="ORF">GCM10025791_09440</name>
</gene>
<comment type="caution">
    <text evidence="1">The sequence shown here is derived from an EMBL/GenBank/DDBJ whole genome shotgun (WGS) entry which is preliminary data.</text>
</comment>
<reference evidence="2" key="1">
    <citation type="journal article" date="2019" name="Int. J. Syst. Evol. Microbiol.">
        <title>The Global Catalogue of Microorganisms (GCM) 10K type strain sequencing project: providing services to taxonomists for standard genome sequencing and annotation.</title>
        <authorList>
            <consortium name="The Broad Institute Genomics Platform"/>
            <consortium name="The Broad Institute Genome Sequencing Center for Infectious Disease"/>
            <person name="Wu L."/>
            <person name="Ma J."/>
        </authorList>
    </citation>
    <scope>NUCLEOTIDE SEQUENCE [LARGE SCALE GENOMIC DNA]</scope>
    <source>
        <strain evidence="2">JCM 19134</strain>
    </source>
</reference>
<dbReference type="Pfam" id="PF11828">
    <property type="entry name" value="DUF3348"/>
    <property type="match status" value="1"/>
</dbReference>
<organism evidence="1 2">
    <name type="scientific">Halioxenophilus aromaticivorans</name>
    <dbReference type="NCBI Taxonomy" id="1306992"/>
    <lineage>
        <taxon>Bacteria</taxon>
        <taxon>Pseudomonadati</taxon>
        <taxon>Pseudomonadota</taxon>
        <taxon>Gammaproteobacteria</taxon>
        <taxon>Alteromonadales</taxon>
        <taxon>Alteromonadaceae</taxon>
        <taxon>Halioxenophilus</taxon>
    </lineage>
</organism>
<proteinExistence type="predicted"/>
<dbReference type="AlphaFoldDB" id="A0AAV3TYN5"/>
<dbReference type="RefSeq" id="WP_345417846.1">
    <property type="nucleotide sequence ID" value="NZ_AP031496.1"/>
</dbReference>
<name>A0AAV3TYN5_9ALTE</name>
<evidence type="ECO:0000313" key="1">
    <source>
        <dbReference type="EMBL" id="GAA4934599.1"/>
    </source>
</evidence>
<dbReference type="Proteomes" id="UP001409585">
    <property type="component" value="Unassembled WGS sequence"/>
</dbReference>
<protein>
    <submittedName>
        <fullName evidence="1">DUF3348 domain-containing protein</fullName>
    </submittedName>
</protein>
<sequence>MADVKQFTSGPLHVSRLIQLLQQLHLSNRPVTAYNVAEKLGRLIDLSLSVSLSTTLGGLKRVRGGDNSVPRDQLREKLLHLRELWVADLVTSCDPVKSADAMPLPKLKSDYETDILNAVQPFARFYALQQSEMEHHISGFQRQVRDVLMQSSAEMAQLATLDRSLFEIMAKQTRRAFGTVPLMIAKHLVWHFDHRSAQATANPADHPAWFLLFLNDLKQILLAELDIRLQPVIGLIEARESNIGFAP</sequence>
<keyword evidence="2" id="KW-1185">Reference proteome</keyword>
<accession>A0AAV3TYN5</accession>
<dbReference type="EMBL" id="BAABLX010000007">
    <property type="protein sequence ID" value="GAA4934599.1"/>
    <property type="molecule type" value="Genomic_DNA"/>
</dbReference>
<dbReference type="InterPro" id="IPR021783">
    <property type="entry name" value="DUF3348"/>
</dbReference>